<dbReference type="PRINTS" id="PR01576">
    <property type="entry name" value="PDEFORMYLASE"/>
</dbReference>
<keyword evidence="2" id="KW-0479">Metal-binding</keyword>
<dbReference type="GO" id="GO:0006412">
    <property type="term" value="P:translation"/>
    <property type="evidence" value="ECO:0007669"/>
    <property type="project" value="UniProtKB-UniRule"/>
</dbReference>
<dbReference type="InterPro" id="IPR036821">
    <property type="entry name" value="Peptide_deformylase_sf"/>
</dbReference>
<evidence type="ECO:0000256" key="2">
    <source>
        <dbReference type="HAMAP-Rule" id="MF_00163"/>
    </source>
</evidence>
<protein>
    <recommendedName>
        <fullName evidence="2">Peptide deformylase</fullName>
        <shortName evidence="2">PDF</shortName>
        <ecNumber evidence="2">3.5.1.88</ecNumber>
    </recommendedName>
    <alternativeName>
        <fullName evidence="2">Polypeptide deformylase</fullName>
    </alternativeName>
</protein>
<comment type="function">
    <text evidence="2">Removes the formyl group from the N-terminal Met of newly synthesized proteins. Requires at least a dipeptide for an efficient rate of reaction. N-terminal L-methionine is a prerequisite for activity but the enzyme has broad specificity at other positions.</text>
</comment>
<dbReference type="EMBL" id="DSVQ01000016">
    <property type="protein sequence ID" value="HGT40152.1"/>
    <property type="molecule type" value="Genomic_DNA"/>
</dbReference>
<feature type="binding site" evidence="2">
    <location>
        <position position="137"/>
    </location>
    <ligand>
        <name>Fe cation</name>
        <dbReference type="ChEBI" id="CHEBI:24875"/>
    </ligand>
</feature>
<dbReference type="Gene3D" id="3.90.45.10">
    <property type="entry name" value="Peptide deformylase"/>
    <property type="match status" value="1"/>
</dbReference>
<dbReference type="SUPFAM" id="SSF56420">
    <property type="entry name" value="Peptide deformylase"/>
    <property type="match status" value="1"/>
</dbReference>
<dbReference type="GO" id="GO:0042586">
    <property type="term" value="F:peptide deformylase activity"/>
    <property type="evidence" value="ECO:0007669"/>
    <property type="project" value="UniProtKB-UniRule"/>
</dbReference>
<evidence type="ECO:0000313" key="3">
    <source>
        <dbReference type="EMBL" id="HGT40152.1"/>
    </source>
</evidence>
<dbReference type="PANTHER" id="PTHR10458">
    <property type="entry name" value="PEPTIDE DEFORMYLASE"/>
    <property type="match status" value="1"/>
</dbReference>
<organism evidence="3">
    <name type="scientific">Schlesneria paludicola</name>
    <dbReference type="NCBI Taxonomy" id="360056"/>
    <lineage>
        <taxon>Bacteria</taxon>
        <taxon>Pseudomonadati</taxon>
        <taxon>Planctomycetota</taxon>
        <taxon>Planctomycetia</taxon>
        <taxon>Planctomycetales</taxon>
        <taxon>Planctomycetaceae</taxon>
        <taxon>Schlesneria</taxon>
    </lineage>
</organism>
<reference evidence="3" key="1">
    <citation type="journal article" date="2020" name="mSystems">
        <title>Genome- and Community-Level Interaction Insights into Carbon Utilization and Element Cycling Functions of Hydrothermarchaeota in Hydrothermal Sediment.</title>
        <authorList>
            <person name="Zhou Z."/>
            <person name="Liu Y."/>
            <person name="Xu W."/>
            <person name="Pan J."/>
            <person name="Luo Z.H."/>
            <person name="Li M."/>
        </authorList>
    </citation>
    <scope>NUCLEOTIDE SEQUENCE [LARGE SCALE GENOMIC DNA]</scope>
    <source>
        <strain evidence="3">SpSt-508</strain>
    </source>
</reference>
<comment type="similarity">
    <text evidence="1 2">Belongs to the polypeptide deformylase family.</text>
</comment>
<dbReference type="Pfam" id="PF01327">
    <property type="entry name" value="Pep_deformylase"/>
    <property type="match status" value="1"/>
</dbReference>
<comment type="cofactor">
    <cofactor evidence="2">
        <name>Fe(2+)</name>
        <dbReference type="ChEBI" id="CHEBI:29033"/>
    </cofactor>
    <text evidence="2">Binds 1 Fe(2+) ion.</text>
</comment>
<dbReference type="HAMAP" id="MF_00163">
    <property type="entry name" value="Pep_deformylase"/>
    <property type="match status" value="1"/>
</dbReference>
<name>A0A7C4LLS0_9PLAN</name>
<evidence type="ECO:0000256" key="1">
    <source>
        <dbReference type="ARBA" id="ARBA00010759"/>
    </source>
</evidence>
<comment type="caution">
    <text evidence="3">The sequence shown here is derived from an EMBL/GenBank/DDBJ whole genome shotgun (WGS) entry which is preliminary data.</text>
</comment>
<keyword evidence="2 3" id="KW-0378">Hydrolase</keyword>
<accession>A0A7C4LLS0</accession>
<keyword evidence="2" id="KW-0648">Protein biosynthesis</keyword>
<dbReference type="PIRSF" id="PIRSF004749">
    <property type="entry name" value="Pep_def"/>
    <property type="match status" value="1"/>
</dbReference>
<proteinExistence type="inferred from homology"/>
<feature type="active site" evidence="2">
    <location>
        <position position="134"/>
    </location>
</feature>
<comment type="catalytic activity">
    <reaction evidence="2">
        <text>N-terminal N-formyl-L-methionyl-[peptide] + H2O = N-terminal L-methionyl-[peptide] + formate</text>
        <dbReference type="Rhea" id="RHEA:24420"/>
        <dbReference type="Rhea" id="RHEA-COMP:10639"/>
        <dbReference type="Rhea" id="RHEA-COMP:10640"/>
        <dbReference type="ChEBI" id="CHEBI:15377"/>
        <dbReference type="ChEBI" id="CHEBI:15740"/>
        <dbReference type="ChEBI" id="CHEBI:49298"/>
        <dbReference type="ChEBI" id="CHEBI:64731"/>
        <dbReference type="EC" id="3.5.1.88"/>
    </reaction>
</comment>
<feature type="binding site" evidence="2">
    <location>
        <position position="91"/>
    </location>
    <ligand>
        <name>Fe cation</name>
        <dbReference type="ChEBI" id="CHEBI:24875"/>
    </ligand>
</feature>
<dbReference type="AlphaFoldDB" id="A0A7C4LLS0"/>
<dbReference type="InterPro" id="IPR023635">
    <property type="entry name" value="Peptide_deformylase"/>
</dbReference>
<sequence length="191" mass="21677">MEIVHYPHPALRWKSRPIKEIDAELRKTVAAMFELMYAARGIGLAANQVALPYRLFVLNLAGEEGGKDEELVFVNPEILKRKGTIEGEEGCLSLPGLYAPVKRAAEIVVEAFDLSGKVFEYRLTELAARAVQHEIDHLDGILFIDRLSDAVRREHQAAITDFEQSFRRRQAEGSIPPDDVLKRRLQEMEPR</sequence>
<dbReference type="NCBIfam" id="NF001159">
    <property type="entry name" value="PRK00150.1-3"/>
    <property type="match status" value="1"/>
</dbReference>
<dbReference type="PANTHER" id="PTHR10458:SF22">
    <property type="entry name" value="PEPTIDE DEFORMYLASE"/>
    <property type="match status" value="1"/>
</dbReference>
<dbReference type="NCBIfam" id="TIGR00079">
    <property type="entry name" value="pept_deformyl"/>
    <property type="match status" value="1"/>
</dbReference>
<dbReference type="EC" id="3.5.1.88" evidence="2"/>
<keyword evidence="2" id="KW-0408">Iron</keyword>
<dbReference type="GO" id="GO:0046872">
    <property type="term" value="F:metal ion binding"/>
    <property type="evidence" value="ECO:0007669"/>
    <property type="project" value="UniProtKB-KW"/>
</dbReference>
<gene>
    <name evidence="2 3" type="primary">def</name>
    <name evidence="3" type="ORF">ENS64_12965</name>
</gene>
<dbReference type="CDD" id="cd00487">
    <property type="entry name" value="Pep_deformylase"/>
    <property type="match status" value="1"/>
</dbReference>
<feature type="binding site" evidence="2">
    <location>
        <position position="133"/>
    </location>
    <ligand>
        <name>Fe cation</name>
        <dbReference type="ChEBI" id="CHEBI:24875"/>
    </ligand>
</feature>